<dbReference type="CDD" id="cd00130">
    <property type="entry name" value="PAS"/>
    <property type="match status" value="1"/>
</dbReference>
<accession>A0ABP6ALJ3</accession>
<dbReference type="InterPro" id="IPR035965">
    <property type="entry name" value="PAS-like_dom_sf"/>
</dbReference>
<keyword evidence="3" id="KW-1185">Reference proteome</keyword>
<dbReference type="Gene3D" id="3.30.450.20">
    <property type="entry name" value="PAS domain"/>
    <property type="match status" value="1"/>
</dbReference>
<name>A0ABP6ALJ3_9ACTN</name>
<dbReference type="InterPro" id="IPR000014">
    <property type="entry name" value="PAS"/>
</dbReference>
<evidence type="ECO:0000256" key="1">
    <source>
        <dbReference type="SAM" id="MobiDB-lite"/>
    </source>
</evidence>
<dbReference type="EMBL" id="BAAARY010000005">
    <property type="protein sequence ID" value="GAA2518274.1"/>
    <property type="molecule type" value="Genomic_DNA"/>
</dbReference>
<sequence length="214" mass="22403">MTLECPWEVQVAHVELSLTESFGPPHRARTGNASDPPTDAFGADTAGDAENDDDRPRPDAARCAIAHCPKPAAHPQLANSPEVLDPSVRGCLRRWSDAVTAAEEPCLVLDAQGRIVAASTSCCQLLGLGHAEATAGRPLLDGVLRLVDFTAARNGLPDADIDAIPPLLALTSGRQARGLMRVHDGEYDVTVDGIAVPLREAGGVVGSLTFFSAI</sequence>
<evidence type="ECO:0000313" key="2">
    <source>
        <dbReference type="EMBL" id="GAA2518274.1"/>
    </source>
</evidence>
<dbReference type="RefSeq" id="WP_344170062.1">
    <property type="nucleotide sequence ID" value="NZ_BAAARY010000005.1"/>
</dbReference>
<organism evidence="2 3">
    <name type="scientific">Pilimelia columellifera subsp. columellifera</name>
    <dbReference type="NCBI Taxonomy" id="706583"/>
    <lineage>
        <taxon>Bacteria</taxon>
        <taxon>Bacillati</taxon>
        <taxon>Actinomycetota</taxon>
        <taxon>Actinomycetes</taxon>
        <taxon>Micromonosporales</taxon>
        <taxon>Micromonosporaceae</taxon>
        <taxon>Pilimelia</taxon>
    </lineage>
</organism>
<dbReference type="Proteomes" id="UP001499978">
    <property type="component" value="Unassembled WGS sequence"/>
</dbReference>
<evidence type="ECO:0008006" key="4">
    <source>
        <dbReference type="Google" id="ProtNLM"/>
    </source>
</evidence>
<reference evidence="3" key="1">
    <citation type="journal article" date="2019" name="Int. J. Syst. Evol. Microbiol.">
        <title>The Global Catalogue of Microorganisms (GCM) 10K type strain sequencing project: providing services to taxonomists for standard genome sequencing and annotation.</title>
        <authorList>
            <consortium name="The Broad Institute Genomics Platform"/>
            <consortium name="The Broad Institute Genome Sequencing Center for Infectious Disease"/>
            <person name="Wu L."/>
            <person name="Ma J."/>
        </authorList>
    </citation>
    <scope>NUCLEOTIDE SEQUENCE [LARGE SCALE GENOMIC DNA]</scope>
    <source>
        <strain evidence="3">JCM 3367</strain>
    </source>
</reference>
<feature type="region of interest" description="Disordered" evidence="1">
    <location>
        <begin position="20"/>
        <end position="59"/>
    </location>
</feature>
<evidence type="ECO:0000313" key="3">
    <source>
        <dbReference type="Proteomes" id="UP001499978"/>
    </source>
</evidence>
<proteinExistence type="predicted"/>
<protein>
    <recommendedName>
        <fullName evidence="4">PAS domain-containing protein</fullName>
    </recommendedName>
</protein>
<comment type="caution">
    <text evidence="2">The sequence shown here is derived from an EMBL/GenBank/DDBJ whole genome shotgun (WGS) entry which is preliminary data.</text>
</comment>
<gene>
    <name evidence="2" type="ORF">GCM10010201_13940</name>
</gene>
<dbReference type="SUPFAM" id="SSF55785">
    <property type="entry name" value="PYP-like sensor domain (PAS domain)"/>
    <property type="match status" value="1"/>
</dbReference>